<keyword evidence="2" id="KW-1003">Cell membrane</keyword>
<feature type="transmembrane region" description="Helical" evidence="3">
    <location>
        <begin position="77"/>
        <end position="96"/>
    </location>
</feature>
<protein>
    <recommendedName>
        <fullName evidence="2">Biotin transporter</fullName>
    </recommendedName>
</protein>
<dbReference type="RefSeq" id="WP_309848587.1">
    <property type="nucleotide sequence ID" value="NZ_BAAAIU010000004.1"/>
</dbReference>
<proteinExistence type="inferred from homology"/>
<keyword evidence="2 3" id="KW-0472">Membrane</keyword>
<evidence type="ECO:0000256" key="1">
    <source>
        <dbReference type="ARBA" id="ARBA00010692"/>
    </source>
</evidence>
<dbReference type="PANTHER" id="PTHR34295">
    <property type="entry name" value="BIOTIN TRANSPORTER BIOY"/>
    <property type="match status" value="1"/>
</dbReference>
<comment type="caution">
    <text evidence="4">The sequence shown here is derived from an EMBL/GenBank/DDBJ whole genome shotgun (WGS) entry which is preliminary data.</text>
</comment>
<name>A0AAE3YFE1_9MICC</name>
<dbReference type="GO" id="GO:0005886">
    <property type="term" value="C:plasma membrane"/>
    <property type="evidence" value="ECO:0007669"/>
    <property type="project" value="UniProtKB-SubCell"/>
</dbReference>
<organism evidence="4 5">
    <name type="scientific">Falsarthrobacter nasiphocae</name>
    <dbReference type="NCBI Taxonomy" id="189863"/>
    <lineage>
        <taxon>Bacteria</taxon>
        <taxon>Bacillati</taxon>
        <taxon>Actinomycetota</taxon>
        <taxon>Actinomycetes</taxon>
        <taxon>Micrococcales</taxon>
        <taxon>Micrococcaceae</taxon>
        <taxon>Falsarthrobacter</taxon>
    </lineage>
</organism>
<keyword evidence="2" id="KW-0813">Transport</keyword>
<sequence>MTSAKPATAPRIEHRSGRAALLTTPAGRIAAIAVGAAFIAAMVLSPAVQLVPGIPLTFQILAIALVAFLFDGRTAFAATALYVLLGALGLPVFAGFRSGIAVLTGPTGGYLLGFILAAGLMGFLATKAHAPLRAGRVPLAIGILVAAGLAGVALIHVVGALGLMTLGGMAPAKAVASTTVFLPFDLAKIVVAALVAAPVLRAFRRQLLRPGRAA</sequence>
<dbReference type="PANTHER" id="PTHR34295:SF1">
    <property type="entry name" value="BIOTIN TRANSPORTER BIOY"/>
    <property type="match status" value="1"/>
</dbReference>
<comment type="similarity">
    <text evidence="1 2">Belongs to the BioY family.</text>
</comment>
<feature type="transmembrane region" description="Helical" evidence="3">
    <location>
        <begin position="108"/>
        <end position="125"/>
    </location>
</feature>
<evidence type="ECO:0000313" key="4">
    <source>
        <dbReference type="EMBL" id="MDR6891139.1"/>
    </source>
</evidence>
<dbReference type="GO" id="GO:0015225">
    <property type="term" value="F:biotin transmembrane transporter activity"/>
    <property type="evidence" value="ECO:0007669"/>
    <property type="project" value="UniProtKB-UniRule"/>
</dbReference>
<dbReference type="EMBL" id="JAVDUI010000001">
    <property type="protein sequence ID" value="MDR6891139.1"/>
    <property type="molecule type" value="Genomic_DNA"/>
</dbReference>
<evidence type="ECO:0000256" key="3">
    <source>
        <dbReference type="SAM" id="Phobius"/>
    </source>
</evidence>
<dbReference type="InterPro" id="IPR003784">
    <property type="entry name" value="BioY"/>
</dbReference>
<keyword evidence="3" id="KW-1133">Transmembrane helix</keyword>
<dbReference type="PIRSF" id="PIRSF016661">
    <property type="entry name" value="BioY"/>
    <property type="match status" value="1"/>
</dbReference>
<accession>A0AAE3YFE1</accession>
<feature type="transmembrane region" description="Helical" evidence="3">
    <location>
        <begin position="20"/>
        <end position="44"/>
    </location>
</feature>
<evidence type="ECO:0000313" key="5">
    <source>
        <dbReference type="Proteomes" id="UP001247307"/>
    </source>
</evidence>
<evidence type="ECO:0000256" key="2">
    <source>
        <dbReference type="PIRNR" id="PIRNR016661"/>
    </source>
</evidence>
<dbReference type="AlphaFoldDB" id="A0AAE3YFE1"/>
<keyword evidence="5" id="KW-1185">Reference proteome</keyword>
<comment type="subcellular location">
    <subcellularLocation>
        <location evidence="2">Cell membrane</location>
        <topology evidence="2">Multi-pass membrane protein</topology>
    </subcellularLocation>
</comment>
<gene>
    <name evidence="4" type="ORF">J2S35_000079</name>
</gene>
<feature type="transmembrane region" description="Helical" evidence="3">
    <location>
        <begin position="50"/>
        <end position="70"/>
    </location>
</feature>
<dbReference type="Pfam" id="PF02632">
    <property type="entry name" value="BioY"/>
    <property type="match status" value="1"/>
</dbReference>
<dbReference type="Gene3D" id="1.10.1760.20">
    <property type="match status" value="1"/>
</dbReference>
<feature type="transmembrane region" description="Helical" evidence="3">
    <location>
        <begin position="137"/>
        <end position="166"/>
    </location>
</feature>
<keyword evidence="3" id="KW-0812">Transmembrane</keyword>
<reference evidence="4" key="1">
    <citation type="submission" date="2023-07" db="EMBL/GenBank/DDBJ databases">
        <title>Sequencing the genomes of 1000 actinobacteria strains.</title>
        <authorList>
            <person name="Klenk H.-P."/>
        </authorList>
    </citation>
    <scope>NUCLEOTIDE SEQUENCE</scope>
    <source>
        <strain evidence="4">DSM 13988</strain>
    </source>
</reference>
<dbReference type="Proteomes" id="UP001247307">
    <property type="component" value="Unassembled WGS sequence"/>
</dbReference>